<dbReference type="EMBL" id="CP042469">
    <property type="protein sequence ID" value="QOX64980.1"/>
    <property type="molecule type" value="Genomic_DNA"/>
</dbReference>
<accession>A0ACD1AFQ6</accession>
<evidence type="ECO:0000313" key="1">
    <source>
        <dbReference type="EMBL" id="QOX64980.1"/>
    </source>
</evidence>
<gene>
    <name evidence="1" type="ORF">FRZ06_17320</name>
</gene>
<dbReference type="Proteomes" id="UP000594014">
    <property type="component" value="Chromosome"/>
</dbReference>
<name>A0ACD1AFQ6_9FIRM</name>
<keyword evidence="2" id="KW-1185">Reference proteome</keyword>
<proteinExistence type="predicted"/>
<organism evidence="1 2">
    <name type="scientific">Anoxybacterium hadale</name>
    <dbReference type="NCBI Taxonomy" id="3408580"/>
    <lineage>
        <taxon>Bacteria</taxon>
        <taxon>Bacillati</taxon>
        <taxon>Bacillota</taxon>
        <taxon>Clostridia</taxon>
        <taxon>Peptostreptococcales</taxon>
        <taxon>Anaerovoracaceae</taxon>
        <taxon>Anoxybacterium</taxon>
    </lineage>
</organism>
<reference evidence="1" key="1">
    <citation type="submission" date="2019-08" db="EMBL/GenBank/DDBJ databases">
        <title>Genome sequence of Clostridiales bacterium MT110.</title>
        <authorList>
            <person name="Cao J."/>
        </authorList>
    </citation>
    <scope>NUCLEOTIDE SEQUENCE</scope>
    <source>
        <strain evidence="1">MT110</strain>
    </source>
</reference>
<evidence type="ECO:0000313" key="2">
    <source>
        <dbReference type="Proteomes" id="UP000594014"/>
    </source>
</evidence>
<sequence length="181" mass="20814">MNQDCIITYSKVKFSPLCAREEDIKIADIAHALSLMCRANGHIKHFYSVAQHSLNCLQEAKARRLSEKVQLACLLHDASEAYLSDITRPVKRSLPQYKEYEAVLQSLIYSRFGLADLSEKDHEAVCSIDDGILFEELLYLMDEEIFDQRPGLVSLPDLELREFAAVEQAFLKEFEVRFQPR</sequence>
<protein>
    <submittedName>
        <fullName evidence="1">Phosphohydrolase</fullName>
    </submittedName>
</protein>